<dbReference type="OrthoDB" id="3754728at2759"/>
<dbReference type="AlphaFoldDB" id="A0A2T2P1H9"/>
<dbReference type="Gene3D" id="2.60.120.10">
    <property type="entry name" value="Jelly Rolls"/>
    <property type="match status" value="1"/>
</dbReference>
<dbReference type="InterPro" id="IPR013096">
    <property type="entry name" value="Cupin_2"/>
</dbReference>
<evidence type="ECO:0000313" key="2">
    <source>
        <dbReference type="EMBL" id="PSN71512.1"/>
    </source>
</evidence>
<dbReference type="InterPro" id="IPR014710">
    <property type="entry name" value="RmlC-like_jellyroll"/>
</dbReference>
<reference evidence="2 3" key="1">
    <citation type="journal article" date="2018" name="Front. Microbiol.">
        <title>Genome-Wide Analysis of Corynespora cassiicola Leaf Fall Disease Putative Effectors.</title>
        <authorList>
            <person name="Lopez D."/>
            <person name="Ribeiro S."/>
            <person name="Label P."/>
            <person name="Fumanal B."/>
            <person name="Venisse J.S."/>
            <person name="Kohler A."/>
            <person name="de Oliveira R.R."/>
            <person name="Labutti K."/>
            <person name="Lipzen A."/>
            <person name="Lail K."/>
            <person name="Bauer D."/>
            <person name="Ohm R.A."/>
            <person name="Barry K.W."/>
            <person name="Spatafora J."/>
            <person name="Grigoriev I.V."/>
            <person name="Martin F.M."/>
            <person name="Pujade-Renaud V."/>
        </authorList>
    </citation>
    <scope>NUCLEOTIDE SEQUENCE [LARGE SCALE GENOMIC DNA]</scope>
    <source>
        <strain evidence="2 3">Philippines</strain>
    </source>
</reference>
<evidence type="ECO:0000259" key="1">
    <source>
        <dbReference type="Pfam" id="PF07883"/>
    </source>
</evidence>
<dbReference type="EMBL" id="KZ678131">
    <property type="protein sequence ID" value="PSN71512.1"/>
    <property type="molecule type" value="Genomic_DNA"/>
</dbReference>
<dbReference type="Proteomes" id="UP000240883">
    <property type="component" value="Unassembled WGS sequence"/>
</dbReference>
<dbReference type="InterPro" id="IPR011051">
    <property type="entry name" value="RmlC_Cupin_sf"/>
</dbReference>
<accession>A0A2T2P1H9</accession>
<feature type="domain" description="Cupin type-2" evidence="1">
    <location>
        <begin position="48"/>
        <end position="95"/>
    </location>
</feature>
<keyword evidence="3" id="KW-1185">Reference proteome</keyword>
<protein>
    <recommendedName>
        <fullName evidence="1">Cupin type-2 domain-containing protein</fullName>
    </recommendedName>
</protein>
<organism evidence="2 3">
    <name type="scientific">Corynespora cassiicola Philippines</name>
    <dbReference type="NCBI Taxonomy" id="1448308"/>
    <lineage>
        <taxon>Eukaryota</taxon>
        <taxon>Fungi</taxon>
        <taxon>Dikarya</taxon>
        <taxon>Ascomycota</taxon>
        <taxon>Pezizomycotina</taxon>
        <taxon>Dothideomycetes</taxon>
        <taxon>Pleosporomycetidae</taxon>
        <taxon>Pleosporales</taxon>
        <taxon>Corynesporascaceae</taxon>
        <taxon>Corynespora</taxon>
    </lineage>
</organism>
<evidence type="ECO:0000313" key="3">
    <source>
        <dbReference type="Proteomes" id="UP000240883"/>
    </source>
</evidence>
<name>A0A2T2P1H9_CORCC</name>
<sequence>MTIHERPPCTPVEGILMRIFIDDSQPASSPAHRWTETTWEGKGKLFKVPLHWHQYHDEFITVLEGEMDVYHDDEWKRVTPNDGTLFVKRTTVHGFTGVPGVKVVFKEAINPDGDYKEAFFRDMGQQNPPGFWLVMRAFYDWDVAISLGRWSPKWLDSLFITVLGGIAKMLAPPKLVEAELPK</sequence>
<dbReference type="Pfam" id="PF07883">
    <property type="entry name" value="Cupin_2"/>
    <property type="match status" value="1"/>
</dbReference>
<proteinExistence type="predicted"/>
<dbReference type="SUPFAM" id="SSF51182">
    <property type="entry name" value="RmlC-like cupins"/>
    <property type="match status" value="1"/>
</dbReference>
<gene>
    <name evidence="2" type="ORF">BS50DRAFT_618508</name>
</gene>